<sequence>MNFTEAIELNIDKLVGTLKHEEELEEVLKKKFTKKEFKVFVAFSEGKSIDEVKTIINDDDERINEIYKTACKKLNQEKIKKELVFFK</sequence>
<protein>
    <recommendedName>
        <fullName evidence="3">RNA polymerase sigma factor 70 region 4 type 2 domain-containing protein</fullName>
    </recommendedName>
</protein>
<gene>
    <name evidence="1" type="ORF">LPB137_13640</name>
</gene>
<dbReference type="RefSeq" id="WP_076089007.1">
    <property type="nucleotide sequence ID" value="NZ_CP019070.1"/>
</dbReference>
<organism evidence="1 2">
    <name type="scientific">Poseidonibacter parvus</name>
    <dbReference type="NCBI Taxonomy" id="1850254"/>
    <lineage>
        <taxon>Bacteria</taxon>
        <taxon>Pseudomonadati</taxon>
        <taxon>Campylobacterota</taxon>
        <taxon>Epsilonproteobacteria</taxon>
        <taxon>Campylobacterales</taxon>
        <taxon>Arcobacteraceae</taxon>
        <taxon>Poseidonibacter</taxon>
    </lineage>
</organism>
<dbReference type="AlphaFoldDB" id="A0A1P8KQK5"/>
<accession>A0A1P8KQK5</accession>
<dbReference type="EMBL" id="CP019070">
    <property type="protein sequence ID" value="APW66830.1"/>
    <property type="molecule type" value="Genomic_DNA"/>
</dbReference>
<evidence type="ECO:0000313" key="1">
    <source>
        <dbReference type="EMBL" id="APW66830.1"/>
    </source>
</evidence>
<proteinExistence type="predicted"/>
<evidence type="ECO:0008006" key="3">
    <source>
        <dbReference type="Google" id="ProtNLM"/>
    </source>
</evidence>
<dbReference type="KEGG" id="alp:LPB137_13640"/>
<dbReference type="Proteomes" id="UP000186074">
    <property type="component" value="Chromosome"/>
</dbReference>
<keyword evidence="2" id="KW-1185">Reference proteome</keyword>
<dbReference type="STRING" id="1850254.LPB137_13640"/>
<name>A0A1P8KQK5_9BACT</name>
<evidence type="ECO:0000313" key="2">
    <source>
        <dbReference type="Proteomes" id="UP000186074"/>
    </source>
</evidence>
<reference evidence="1 2" key="1">
    <citation type="submission" date="2017-01" db="EMBL/GenBank/DDBJ databases">
        <title>Genome sequencing of Arcobacter sp. LPB0137.</title>
        <authorList>
            <person name="Lee G.-W."/>
            <person name="Yi H."/>
        </authorList>
    </citation>
    <scope>NUCLEOTIDE SEQUENCE [LARGE SCALE GENOMIC DNA]</scope>
    <source>
        <strain evidence="1 2">LPB0137</strain>
    </source>
</reference>